<comment type="caution">
    <text evidence="3">The sequence shown here is derived from an EMBL/GenBank/DDBJ whole genome shotgun (WGS) entry which is preliminary data.</text>
</comment>
<evidence type="ECO:0000313" key="3">
    <source>
        <dbReference type="EMBL" id="CAG7732827.1"/>
    </source>
</evidence>
<feature type="region of interest" description="Disordered" evidence="1">
    <location>
        <begin position="153"/>
        <end position="172"/>
    </location>
</feature>
<dbReference type="Pfam" id="PF17919">
    <property type="entry name" value="RT_RNaseH_2"/>
    <property type="match status" value="1"/>
</dbReference>
<dbReference type="InterPro" id="IPR041577">
    <property type="entry name" value="RT_RNaseH_2"/>
</dbReference>
<dbReference type="AlphaFoldDB" id="A0A8J2PAX4"/>
<evidence type="ECO:0000256" key="1">
    <source>
        <dbReference type="SAM" id="MobiDB-lite"/>
    </source>
</evidence>
<name>A0A8J2PAX4_9HEXA</name>
<evidence type="ECO:0000259" key="2">
    <source>
        <dbReference type="Pfam" id="PF17919"/>
    </source>
</evidence>
<reference evidence="3" key="1">
    <citation type="submission" date="2021-06" db="EMBL/GenBank/DDBJ databases">
        <authorList>
            <person name="Hodson N. C."/>
            <person name="Mongue J. A."/>
            <person name="Jaron S. K."/>
        </authorList>
    </citation>
    <scope>NUCLEOTIDE SEQUENCE</scope>
</reference>
<gene>
    <name evidence="3" type="ORF">AFUS01_LOCUS21312</name>
</gene>
<accession>A0A8J2PAX4</accession>
<organism evidence="3 4">
    <name type="scientific">Allacma fusca</name>
    <dbReference type="NCBI Taxonomy" id="39272"/>
    <lineage>
        <taxon>Eukaryota</taxon>
        <taxon>Metazoa</taxon>
        <taxon>Ecdysozoa</taxon>
        <taxon>Arthropoda</taxon>
        <taxon>Hexapoda</taxon>
        <taxon>Collembola</taxon>
        <taxon>Symphypleona</taxon>
        <taxon>Sminthuridae</taxon>
        <taxon>Allacma</taxon>
    </lineage>
</organism>
<keyword evidence="4" id="KW-1185">Reference proteome</keyword>
<dbReference type="Proteomes" id="UP000708208">
    <property type="component" value="Unassembled WGS sequence"/>
</dbReference>
<dbReference type="OrthoDB" id="115435at2759"/>
<feature type="domain" description="Reverse transcriptase/retrotransposon-derived protein RNase H-like" evidence="2">
    <location>
        <begin position="17"/>
        <end position="61"/>
    </location>
</feature>
<evidence type="ECO:0000313" key="4">
    <source>
        <dbReference type="Proteomes" id="UP000708208"/>
    </source>
</evidence>
<proteinExistence type="predicted"/>
<sequence length="199" mass="22443">MSSALHYLTRCNVRFDWGADQQQSFSDLKTALTTAPVVAYPTDEGKLEMYFDASQKRIASMADNLRPGNSSAVDQVAIIHGLRTVRYGLNQATTYRLLARNDVLHTPHRFCTAPEYVSALQLLVDSEPDRVDEGFLQARLFLRQLANDELPEQYYLPAPSPSSSSEEEDEEFAARFIRLVSPAFAEAETESSEEEDREE</sequence>
<protein>
    <recommendedName>
        <fullName evidence="2">Reverse transcriptase/retrotransposon-derived protein RNase H-like domain-containing protein</fullName>
    </recommendedName>
</protein>
<dbReference type="EMBL" id="CAJVCH010238184">
    <property type="protein sequence ID" value="CAG7732827.1"/>
    <property type="molecule type" value="Genomic_DNA"/>
</dbReference>